<keyword evidence="4 9" id="KW-0963">Cytoplasm</keyword>
<proteinExistence type="inferred from homology"/>
<evidence type="ECO:0000256" key="4">
    <source>
        <dbReference type="ARBA" id="ARBA00022490"/>
    </source>
</evidence>
<feature type="active site" description="Proton donor" evidence="9">
    <location>
        <position position="75"/>
    </location>
</feature>
<evidence type="ECO:0000256" key="5">
    <source>
        <dbReference type="ARBA" id="ARBA00022605"/>
    </source>
</evidence>
<feature type="active site" evidence="10">
    <location>
        <position position="75"/>
    </location>
</feature>
<comment type="caution">
    <text evidence="9">Lacks conserved residue(s) required for the propagation of feature annotation.</text>
</comment>
<dbReference type="Gene3D" id="3.10.310.10">
    <property type="entry name" value="Diaminopimelate Epimerase, Chain A, domain 1"/>
    <property type="match status" value="2"/>
</dbReference>
<reference evidence="11" key="2">
    <citation type="submission" date="2020-09" db="EMBL/GenBank/DDBJ databases">
        <authorList>
            <person name="Sun Q."/>
            <person name="Zhou Y."/>
        </authorList>
    </citation>
    <scope>NUCLEOTIDE SEQUENCE</scope>
    <source>
        <strain evidence="11">CGMCC 1.15454</strain>
    </source>
</reference>
<dbReference type="FunFam" id="3.10.310.10:FF:000004">
    <property type="entry name" value="Diaminopimelate epimerase"/>
    <property type="match status" value="1"/>
</dbReference>
<name>A0A9W5X4Z6_9BACI</name>
<comment type="catalytic activity">
    <reaction evidence="8 9">
        <text>(2S,6S)-2,6-diaminopimelate = meso-2,6-diaminopimelate</text>
        <dbReference type="Rhea" id="RHEA:15393"/>
        <dbReference type="ChEBI" id="CHEBI:57609"/>
        <dbReference type="ChEBI" id="CHEBI:57791"/>
        <dbReference type="EC" id="5.1.1.7"/>
    </reaction>
</comment>
<comment type="subcellular location">
    <subcellularLocation>
        <location evidence="9">Cytoplasm</location>
    </subcellularLocation>
</comment>
<dbReference type="HAMAP" id="MF_00197">
    <property type="entry name" value="DAP_epimerase"/>
    <property type="match status" value="1"/>
</dbReference>
<dbReference type="PANTHER" id="PTHR31689:SF0">
    <property type="entry name" value="DIAMINOPIMELATE EPIMERASE"/>
    <property type="match status" value="1"/>
</dbReference>
<feature type="binding site" evidence="9">
    <location>
        <position position="199"/>
    </location>
    <ligand>
        <name>substrate</name>
    </ligand>
</feature>
<evidence type="ECO:0000256" key="10">
    <source>
        <dbReference type="PROSITE-ProRule" id="PRU10125"/>
    </source>
</evidence>
<dbReference type="InterPro" id="IPR018510">
    <property type="entry name" value="DAP_epimerase_AS"/>
</dbReference>
<dbReference type="NCBIfam" id="TIGR00652">
    <property type="entry name" value="DapF"/>
    <property type="match status" value="1"/>
</dbReference>
<feature type="site" description="Could be important to modulate the pK values of the two catalytic cysteine residues" evidence="9">
    <location>
        <position position="217"/>
    </location>
</feature>
<gene>
    <name evidence="9 11" type="primary">dapF</name>
    <name evidence="11" type="ORF">GCM10011409_12570</name>
</gene>
<dbReference type="GO" id="GO:0009089">
    <property type="term" value="P:lysine biosynthetic process via diaminopimelate"/>
    <property type="evidence" value="ECO:0007669"/>
    <property type="project" value="UniProtKB-UniRule"/>
</dbReference>
<feature type="binding site" evidence="9">
    <location>
        <position position="13"/>
    </location>
    <ligand>
        <name>substrate</name>
    </ligand>
</feature>
<evidence type="ECO:0000256" key="2">
    <source>
        <dbReference type="ARBA" id="ARBA00010219"/>
    </source>
</evidence>
<keyword evidence="12" id="KW-1185">Reference proteome</keyword>
<evidence type="ECO:0000256" key="1">
    <source>
        <dbReference type="ARBA" id="ARBA00005196"/>
    </source>
</evidence>
<dbReference type="Proteomes" id="UP000621492">
    <property type="component" value="Unassembled WGS sequence"/>
</dbReference>
<dbReference type="EC" id="5.1.1.7" evidence="3 9"/>
<feature type="active site" description="Proton acceptor" evidence="9">
    <location>
        <position position="226"/>
    </location>
</feature>
<feature type="binding site" evidence="9">
    <location>
        <begin position="76"/>
        <end position="77"/>
    </location>
    <ligand>
        <name>substrate</name>
    </ligand>
</feature>
<accession>A0A9W5X4Z6</accession>
<dbReference type="InterPro" id="IPR001653">
    <property type="entry name" value="DAP_epimerase_DapF"/>
</dbReference>
<feature type="site" description="Could be important to modulate the pK values of the two catalytic cysteine residues" evidence="9">
    <location>
        <position position="168"/>
    </location>
</feature>
<protein>
    <recommendedName>
        <fullName evidence="3 9">Diaminopimelate epimerase</fullName>
        <shortName evidence="9">DAP epimerase</shortName>
        <ecNumber evidence="3 9">5.1.1.7</ecNumber>
    </recommendedName>
    <alternativeName>
        <fullName evidence="9">PLP-independent amino acid racemase</fullName>
    </alternativeName>
</protein>
<feature type="binding site" evidence="9">
    <location>
        <position position="166"/>
    </location>
    <ligand>
        <name>substrate</name>
    </ligand>
</feature>
<dbReference type="AlphaFoldDB" id="A0A9W5X4Z6"/>
<evidence type="ECO:0000256" key="6">
    <source>
        <dbReference type="ARBA" id="ARBA00023154"/>
    </source>
</evidence>
<evidence type="ECO:0000256" key="9">
    <source>
        <dbReference type="HAMAP-Rule" id="MF_00197"/>
    </source>
</evidence>
<dbReference type="GO" id="GO:0005829">
    <property type="term" value="C:cytosol"/>
    <property type="evidence" value="ECO:0007669"/>
    <property type="project" value="TreeGrafter"/>
</dbReference>
<dbReference type="PROSITE" id="PS01326">
    <property type="entry name" value="DAP_EPIMERASE"/>
    <property type="match status" value="1"/>
</dbReference>
<keyword evidence="7 9" id="KW-0413">Isomerase</keyword>
<comment type="pathway">
    <text evidence="1 9">Amino-acid biosynthesis; L-lysine biosynthesis via DAP pathway; DL-2,6-diaminopimelate from LL-2,6-diaminopimelate: step 1/1.</text>
</comment>
<dbReference type="EMBL" id="BMJD01000006">
    <property type="protein sequence ID" value="GGB36610.1"/>
    <property type="molecule type" value="Genomic_DNA"/>
</dbReference>
<comment type="subunit">
    <text evidence="9">Homodimer.</text>
</comment>
<keyword evidence="5 9" id="KW-0028">Amino-acid biosynthesis</keyword>
<dbReference type="PANTHER" id="PTHR31689">
    <property type="entry name" value="DIAMINOPIMELATE EPIMERASE, CHLOROPLASTIC"/>
    <property type="match status" value="1"/>
</dbReference>
<dbReference type="Pfam" id="PF01678">
    <property type="entry name" value="DAP_epimerase"/>
    <property type="match status" value="2"/>
</dbReference>
<feature type="binding site" evidence="9">
    <location>
        <begin position="217"/>
        <end position="218"/>
    </location>
    <ligand>
        <name>substrate</name>
    </ligand>
</feature>
<keyword evidence="6 9" id="KW-0457">Lysine biosynthesis</keyword>
<comment type="similarity">
    <text evidence="2 9">Belongs to the diaminopimelate epimerase family.</text>
</comment>
<comment type="caution">
    <text evidence="11">The sequence shown here is derived from an EMBL/GenBank/DDBJ whole genome shotgun (WGS) entry which is preliminary data.</text>
</comment>
<reference evidence="11" key="1">
    <citation type="journal article" date="2014" name="Int. J. Syst. Evol. Microbiol.">
        <title>Complete genome sequence of Corynebacterium casei LMG S-19264T (=DSM 44701T), isolated from a smear-ripened cheese.</title>
        <authorList>
            <consortium name="US DOE Joint Genome Institute (JGI-PGF)"/>
            <person name="Walter F."/>
            <person name="Albersmeier A."/>
            <person name="Kalinowski J."/>
            <person name="Ruckert C."/>
        </authorList>
    </citation>
    <scope>NUCLEOTIDE SEQUENCE</scope>
    <source>
        <strain evidence="11">CGMCC 1.15454</strain>
    </source>
</reference>
<evidence type="ECO:0000313" key="12">
    <source>
        <dbReference type="Proteomes" id="UP000621492"/>
    </source>
</evidence>
<evidence type="ECO:0000256" key="8">
    <source>
        <dbReference type="ARBA" id="ARBA00051712"/>
    </source>
</evidence>
<organism evidence="11 12">
    <name type="scientific">Lentibacillus populi</name>
    <dbReference type="NCBI Taxonomy" id="1827502"/>
    <lineage>
        <taxon>Bacteria</taxon>
        <taxon>Bacillati</taxon>
        <taxon>Bacillota</taxon>
        <taxon>Bacilli</taxon>
        <taxon>Bacillales</taxon>
        <taxon>Bacillaceae</taxon>
        <taxon>Lentibacillus</taxon>
    </lineage>
</organism>
<feature type="binding site" evidence="9">
    <location>
        <begin position="227"/>
        <end position="228"/>
    </location>
    <ligand>
        <name>substrate</name>
    </ligand>
</feature>
<comment type="function">
    <text evidence="9">Catalyzes the stereoinversion of LL-2,6-diaminopimelate (L,L-DAP) to meso-diaminopimelate (meso-DAP), a precursor of L-lysine and an essential component of the bacterial peptidoglycan.</text>
</comment>
<feature type="binding site" evidence="9">
    <location>
        <position position="66"/>
    </location>
    <ligand>
        <name>substrate</name>
    </ligand>
</feature>
<evidence type="ECO:0000313" key="11">
    <source>
        <dbReference type="EMBL" id="GGB36610.1"/>
    </source>
</evidence>
<dbReference type="SUPFAM" id="SSF54506">
    <property type="entry name" value="Diaminopimelate epimerase-like"/>
    <property type="match status" value="1"/>
</dbReference>
<sequence length="285" mass="31308">MEIPFTKMHGLGNNYIYLDLFRFEIKEEMLPRLARAVSDVHTGIGSDGLILIQPSEVADVGMRIFNKDGSEGNTCGNGLRCVAKYVSENNIVSFRKFWIETKANVVEAAVELDENDDIKEITINMGEPRLKREQIPMLGGPASKIIAEPFAVDGQQLQVTAISMGNPHAVFFVDSIEDAPLHELGPVIEKDARFPEGVNVEFVEILSDREMNFRVWERGSGVTEACGTGACAAVVAAILNGFMKKGERICVHLSGGDLFIHWDKQGQVWMTGGAEVIATGVFYLS</sequence>
<evidence type="ECO:0000256" key="7">
    <source>
        <dbReference type="ARBA" id="ARBA00023235"/>
    </source>
</evidence>
<evidence type="ECO:0000256" key="3">
    <source>
        <dbReference type="ARBA" id="ARBA00013080"/>
    </source>
</evidence>
<dbReference type="GO" id="GO:0008837">
    <property type="term" value="F:diaminopimelate epimerase activity"/>
    <property type="evidence" value="ECO:0007669"/>
    <property type="project" value="UniProtKB-UniRule"/>
</dbReference>